<proteinExistence type="predicted"/>
<gene>
    <name evidence="1" type="ORF">SAMN02745132_02370</name>
</gene>
<accession>A0A1T4USA3</accession>
<sequence>MKSCGGEPDLPRMWAKSYFLSPLNIFLARINLFLISAQIPIRRKGYSHIKQKETAEAICHLLLS</sequence>
<dbReference type="Proteomes" id="UP000190162">
    <property type="component" value="Unassembled WGS sequence"/>
</dbReference>
<reference evidence="2" key="1">
    <citation type="submission" date="2017-02" db="EMBL/GenBank/DDBJ databases">
        <authorList>
            <person name="Varghese N."/>
            <person name="Submissions S."/>
        </authorList>
    </citation>
    <scope>NUCLEOTIDE SEQUENCE [LARGE SCALE GENOMIC DNA]</scope>
    <source>
        <strain evidence="2">DSM 22720</strain>
    </source>
</reference>
<organism evidence="1 2">
    <name type="scientific">Enterovibrio nigricans DSM 22720</name>
    <dbReference type="NCBI Taxonomy" id="1121868"/>
    <lineage>
        <taxon>Bacteria</taxon>
        <taxon>Pseudomonadati</taxon>
        <taxon>Pseudomonadota</taxon>
        <taxon>Gammaproteobacteria</taxon>
        <taxon>Vibrionales</taxon>
        <taxon>Vibrionaceae</taxon>
        <taxon>Enterovibrio</taxon>
    </lineage>
</organism>
<name>A0A1T4USA3_9GAMM</name>
<evidence type="ECO:0000313" key="2">
    <source>
        <dbReference type="Proteomes" id="UP000190162"/>
    </source>
</evidence>
<evidence type="ECO:0000313" key="1">
    <source>
        <dbReference type="EMBL" id="SKA55533.1"/>
    </source>
</evidence>
<keyword evidence="2" id="KW-1185">Reference proteome</keyword>
<dbReference type="AlphaFoldDB" id="A0A1T4USA3"/>
<dbReference type="EMBL" id="FUXU01000027">
    <property type="protein sequence ID" value="SKA55533.1"/>
    <property type="molecule type" value="Genomic_DNA"/>
</dbReference>
<protein>
    <submittedName>
        <fullName evidence="1">Uncharacterized protein</fullName>
    </submittedName>
</protein>